<gene>
    <name evidence="4" type="primary">rpl29</name>
</gene>
<dbReference type="InterPro" id="IPR001854">
    <property type="entry name" value="Ribosomal_uL29"/>
</dbReference>
<reference evidence="4" key="1">
    <citation type="journal article" date="2019" name="Mol. Phylogenet. Evol.">
        <title>Morphological evolution and classification of the red algal order Ceramiales inferred using plastid phylogenomics.</title>
        <authorList>
            <person name="Diaz-Tapia P."/>
            <person name="Pasella M.M."/>
            <person name="Verbruggen H."/>
            <person name="Maggs C.A."/>
        </authorList>
    </citation>
    <scope>NUCLEOTIDE SEQUENCE</scope>
    <source>
        <strain evidence="4">PD2951</strain>
    </source>
</reference>
<keyword evidence="2 4" id="KW-0689">Ribosomal protein</keyword>
<evidence type="ECO:0000256" key="1">
    <source>
        <dbReference type="ARBA" id="ARBA00009254"/>
    </source>
</evidence>
<dbReference type="GO" id="GO:0005840">
    <property type="term" value="C:ribosome"/>
    <property type="evidence" value="ECO:0007669"/>
    <property type="project" value="UniProtKB-KW"/>
</dbReference>
<evidence type="ECO:0000256" key="3">
    <source>
        <dbReference type="ARBA" id="ARBA00023274"/>
    </source>
</evidence>
<dbReference type="AlphaFoldDB" id="A0A4D6X0N7"/>
<evidence type="ECO:0000256" key="2">
    <source>
        <dbReference type="ARBA" id="ARBA00022980"/>
    </source>
</evidence>
<reference evidence="4" key="2">
    <citation type="submission" date="2019-04" db="EMBL/GenBank/DDBJ databases">
        <authorList>
            <person name="Pasella M."/>
        </authorList>
    </citation>
    <scope>NUCLEOTIDE SEQUENCE</scope>
    <source>
        <strain evidence="4">PD2951</strain>
    </source>
</reference>
<dbReference type="NCBIfam" id="TIGR00012">
    <property type="entry name" value="L29"/>
    <property type="match status" value="1"/>
</dbReference>
<sequence length="62" mass="7254">MSQSININENESHKTILDLKKELVFYKIKKATKQDIKPHITKNIKHRIAQILTKTHTNTKSN</sequence>
<dbReference type="EMBL" id="MK814735">
    <property type="protein sequence ID" value="QCI08621.1"/>
    <property type="molecule type" value="Genomic_DNA"/>
</dbReference>
<dbReference type="GO" id="GO:1990904">
    <property type="term" value="C:ribonucleoprotein complex"/>
    <property type="evidence" value="ECO:0007669"/>
    <property type="project" value="UniProtKB-KW"/>
</dbReference>
<dbReference type="Gene3D" id="1.10.287.310">
    <property type="match status" value="1"/>
</dbReference>
<dbReference type="GO" id="GO:0006412">
    <property type="term" value="P:translation"/>
    <property type="evidence" value="ECO:0007669"/>
    <property type="project" value="InterPro"/>
</dbReference>
<dbReference type="SUPFAM" id="SSF46561">
    <property type="entry name" value="Ribosomal protein L29 (L29p)"/>
    <property type="match status" value="1"/>
</dbReference>
<evidence type="ECO:0000313" key="4">
    <source>
        <dbReference type="EMBL" id="QCI08621.1"/>
    </source>
</evidence>
<protein>
    <submittedName>
        <fullName evidence="4">Ribosomal protein L29</fullName>
    </submittedName>
</protein>
<keyword evidence="3" id="KW-0687">Ribonucleoprotein</keyword>
<dbReference type="InterPro" id="IPR036049">
    <property type="entry name" value="Ribosomal_uL29_sf"/>
</dbReference>
<organism evidence="4">
    <name type="scientific">Spermothamnion repens</name>
    <dbReference type="NCBI Taxonomy" id="31383"/>
    <lineage>
        <taxon>Eukaryota</taxon>
        <taxon>Rhodophyta</taxon>
        <taxon>Florideophyceae</taxon>
        <taxon>Rhodymeniophycidae</taxon>
        <taxon>Ceramiales</taxon>
        <taxon>Ceramiaceae</taxon>
        <taxon>Spermothamnion</taxon>
    </lineage>
</organism>
<keyword evidence="4" id="KW-0934">Plastid</keyword>
<geneLocation type="plastid" evidence="4"/>
<name>A0A4D6X0N7_9FLOR</name>
<comment type="similarity">
    <text evidence="1">Belongs to the universal ribosomal protein uL29 family.</text>
</comment>
<accession>A0A4D6X0N7</accession>
<dbReference type="Pfam" id="PF00831">
    <property type="entry name" value="Ribosomal_L29"/>
    <property type="match status" value="1"/>
</dbReference>
<proteinExistence type="inferred from homology"/>
<dbReference type="GO" id="GO:0003735">
    <property type="term" value="F:structural constituent of ribosome"/>
    <property type="evidence" value="ECO:0007669"/>
    <property type="project" value="InterPro"/>
</dbReference>